<gene>
    <name evidence="2" type="ORF">GIW47_28570</name>
    <name evidence="3" type="ORF">HBO13_23420</name>
    <name evidence="4" type="ORF">HBO30_23510</name>
</gene>
<dbReference type="AntiFam" id="ANF00261">
    <property type="entry name" value="Protein of unknown function (DUF1534)"/>
</dbReference>
<reference evidence="5 6" key="2">
    <citation type="journal article" date="2020" name="Front. Microbiol.">
        <title>Genetic Organization of the aprX-lipA2 Operon Affects the Proteolytic Potential of Pseudomonas Species in Milk.</title>
        <authorList>
            <person name="Maier C."/>
            <person name="Huptas C."/>
            <person name="von Neubeck M."/>
            <person name="Scherer S."/>
            <person name="Wenning M."/>
            <person name="Lucking G."/>
        </authorList>
    </citation>
    <scope>NUCLEOTIDE SEQUENCE [LARGE SCALE GENOMIC DNA]</scope>
    <source>
        <strain evidence="4 6">WS 5404</strain>
        <strain evidence="3 5">WS 5405</strain>
    </source>
</reference>
<reference evidence="2 7" key="1">
    <citation type="submission" date="2019-11" db="EMBL/GenBank/DDBJ databases">
        <title>Epiphytic Pseudomonas syringae from cherry orchards.</title>
        <authorList>
            <person name="Hulin M.T."/>
        </authorList>
    </citation>
    <scope>NUCLEOTIDE SEQUENCE [LARGE SCALE GENOMIC DNA]</scope>
    <source>
        <strain evidence="2 7">PA-6-3B</strain>
    </source>
</reference>
<evidence type="ECO:0000313" key="3">
    <source>
        <dbReference type="EMBL" id="NNA75600.1"/>
    </source>
</evidence>
<dbReference type="Proteomes" id="UP000586252">
    <property type="component" value="Unassembled WGS sequence"/>
</dbReference>
<evidence type="ECO:0000256" key="1">
    <source>
        <dbReference type="SAM" id="MobiDB-lite"/>
    </source>
</evidence>
<proteinExistence type="predicted"/>
<evidence type="ECO:0000313" key="5">
    <source>
        <dbReference type="Proteomes" id="UP000535954"/>
    </source>
</evidence>
<dbReference type="AlphaFoldDB" id="A0A7Y1QBW6"/>
<evidence type="ECO:0000313" key="2">
    <source>
        <dbReference type="EMBL" id="MCF5156543.1"/>
    </source>
</evidence>
<organism evidence="3 5">
    <name type="scientific">Pseudomonas lactis</name>
    <dbReference type="NCBI Taxonomy" id="1615674"/>
    <lineage>
        <taxon>Bacteria</taxon>
        <taxon>Pseudomonadati</taxon>
        <taxon>Pseudomonadota</taxon>
        <taxon>Gammaproteobacteria</taxon>
        <taxon>Pseudomonadales</taxon>
        <taxon>Pseudomonadaceae</taxon>
        <taxon>Pseudomonas</taxon>
    </lineage>
</organism>
<accession>A0A7Y1QBW6</accession>
<dbReference type="EMBL" id="WKDU01000071">
    <property type="protein sequence ID" value="MCF5156543.1"/>
    <property type="molecule type" value="Genomic_DNA"/>
</dbReference>
<protein>
    <submittedName>
        <fullName evidence="3">DUF1534 domain-containing protein</fullName>
    </submittedName>
</protein>
<dbReference type="EMBL" id="JAAQYH010000012">
    <property type="protein sequence ID" value="NNA75600.1"/>
    <property type="molecule type" value="Genomic_DNA"/>
</dbReference>
<dbReference type="Proteomes" id="UP000535954">
    <property type="component" value="Unassembled WGS sequence"/>
</dbReference>
<feature type="region of interest" description="Disordered" evidence="1">
    <location>
        <begin position="1"/>
        <end position="50"/>
    </location>
</feature>
<evidence type="ECO:0000313" key="6">
    <source>
        <dbReference type="Proteomes" id="UP000586252"/>
    </source>
</evidence>
<sequence>MDDRSHALRGNASRDAPRHPRTAGRGASHAAFPRRAWERSSNVGAGLARDEALSGSTYPKVCLRNRVVAKYV</sequence>
<dbReference type="EMBL" id="JAAQYI010000013">
    <property type="protein sequence ID" value="NNA81685.1"/>
    <property type="molecule type" value="Genomic_DNA"/>
</dbReference>
<dbReference type="Proteomes" id="UP000814074">
    <property type="component" value="Unassembled WGS sequence"/>
</dbReference>
<keyword evidence="7" id="KW-1185">Reference proteome</keyword>
<name>A0A7Y1QBW6_9PSED</name>
<evidence type="ECO:0000313" key="7">
    <source>
        <dbReference type="Proteomes" id="UP000814074"/>
    </source>
</evidence>
<comment type="caution">
    <text evidence="3">The sequence shown here is derived from an EMBL/GenBank/DDBJ whole genome shotgun (WGS) entry which is preliminary data.</text>
</comment>
<evidence type="ECO:0000313" key="4">
    <source>
        <dbReference type="EMBL" id="NNA81685.1"/>
    </source>
</evidence>